<keyword evidence="2" id="KW-1185">Reference proteome</keyword>
<sequence length="123" mass="13449">MYYTILSTLFTALIVMIKDPSSSKKRSLSFVDLLRSVFCSRRPGLMATFLAYPSSAVSDVSDCHSCDKKFGPGFPRGTALQIASELGRLGDEFEAEFGQNISAEKDSSEASIWDVVLRIVGLV</sequence>
<dbReference type="EMBL" id="AZBU02000009">
    <property type="protein sequence ID" value="TKR64825.1"/>
    <property type="molecule type" value="Genomic_DNA"/>
</dbReference>
<comment type="caution">
    <text evidence="1">The sequence shown here is derived from an EMBL/GenBank/DDBJ whole genome shotgun (WGS) entry which is preliminary data.</text>
</comment>
<evidence type="ECO:0000313" key="2">
    <source>
        <dbReference type="Proteomes" id="UP000298663"/>
    </source>
</evidence>
<proteinExistence type="predicted"/>
<dbReference type="Proteomes" id="UP000298663">
    <property type="component" value="Unassembled WGS sequence"/>
</dbReference>
<name>A0A4V5ZYS2_STECR</name>
<reference evidence="1 2" key="1">
    <citation type="journal article" date="2015" name="Genome Biol.">
        <title>Comparative genomics of Steinernema reveals deeply conserved gene regulatory networks.</title>
        <authorList>
            <person name="Dillman A.R."/>
            <person name="Macchietto M."/>
            <person name="Porter C.F."/>
            <person name="Rogers A."/>
            <person name="Williams B."/>
            <person name="Antoshechkin I."/>
            <person name="Lee M.M."/>
            <person name="Goodwin Z."/>
            <person name="Lu X."/>
            <person name="Lewis E.E."/>
            <person name="Goodrich-Blair H."/>
            <person name="Stock S.P."/>
            <person name="Adams B.J."/>
            <person name="Sternberg P.W."/>
            <person name="Mortazavi A."/>
        </authorList>
    </citation>
    <scope>NUCLEOTIDE SEQUENCE [LARGE SCALE GENOMIC DNA]</scope>
    <source>
        <strain evidence="1 2">ALL</strain>
    </source>
</reference>
<evidence type="ECO:0000313" key="1">
    <source>
        <dbReference type="EMBL" id="TKR64825.1"/>
    </source>
</evidence>
<organism evidence="1 2">
    <name type="scientific">Steinernema carpocapsae</name>
    <name type="common">Entomopathogenic nematode</name>
    <dbReference type="NCBI Taxonomy" id="34508"/>
    <lineage>
        <taxon>Eukaryota</taxon>
        <taxon>Metazoa</taxon>
        <taxon>Ecdysozoa</taxon>
        <taxon>Nematoda</taxon>
        <taxon>Chromadorea</taxon>
        <taxon>Rhabditida</taxon>
        <taxon>Tylenchina</taxon>
        <taxon>Panagrolaimomorpha</taxon>
        <taxon>Strongyloidoidea</taxon>
        <taxon>Steinernematidae</taxon>
        <taxon>Steinernema</taxon>
    </lineage>
</organism>
<reference evidence="1 2" key="2">
    <citation type="journal article" date="2019" name="G3 (Bethesda)">
        <title>Hybrid Assembly of the Genome of the Entomopathogenic Nematode Steinernema carpocapsae Identifies the X-Chromosome.</title>
        <authorList>
            <person name="Serra L."/>
            <person name="Macchietto M."/>
            <person name="Macias-Munoz A."/>
            <person name="McGill C.J."/>
            <person name="Rodriguez I.M."/>
            <person name="Rodriguez B."/>
            <person name="Murad R."/>
            <person name="Mortazavi A."/>
        </authorList>
    </citation>
    <scope>NUCLEOTIDE SEQUENCE [LARGE SCALE GENOMIC DNA]</scope>
    <source>
        <strain evidence="1 2">ALL</strain>
    </source>
</reference>
<gene>
    <name evidence="1" type="ORF">L596_025304</name>
</gene>
<protein>
    <submittedName>
        <fullName evidence="1">Uncharacterized protein</fullName>
    </submittedName>
</protein>
<accession>A0A4V5ZYS2</accession>
<dbReference type="AlphaFoldDB" id="A0A4V5ZYS2"/>